<name>W6PQV4_METBM</name>
<dbReference type="InterPro" id="IPR011991">
    <property type="entry name" value="ArsR-like_HTH"/>
</dbReference>
<dbReference type="Proteomes" id="UP000009007">
    <property type="component" value="Chromosome I"/>
</dbReference>
<dbReference type="PATRIC" id="fig|1201294.9.peg.803"/>
<dbReference type="SUPFAM" id="SSF46785">
    <property type="entry name" value="Winged helix' DNA-binding domain"/>
    <property type="match status" value="1"/>
</dbReference>
<dbReference type="Gene3D" id="1.10.10.10">
    <property type="entry name" value="Winged helix-like DNA-binding domain superfamily/Winged helix DNA-binding domain"/>
    <property type="match status" value="1"/>
</dbReference>
<dbReference type="PANTHER" id="PTHR33933:SF1">
    <property type="entry name" value="PROTEIN ADENYLYLTRANSFERASE MNTA-RELATED"/>
    <property type="match status" value="1"/>
</dbReference>
<dbReference type="InterPro" id="IPR002934">
    <property type="entry name" value="Polymerase_NTP_transf_dom"/>
</dbReference>
<dbReference type="CDD" id="cd00090">
    <property type="entry name" value="HTH_ARSR"/>
    <property type="match status" value="1"/>
</dbReference>
<accession>W6PQV4</accession>
<dbReference type="RefSeq" id="WP_024265356.1">
    <property type="nucleotide sequence ID" value="NC_018227.2"/>
</dbReference>
<dbReference type="AlphaFoldDB" id="W6PQV4"/>
<dbReference type="InterPro" id="IPR036388">
    <property type="entry name" value="WH-like_DNA-bd_sf"/>
</dbReference>
<reference evidence="3" key="1">
    <citation type="journal article" date="2012" name="J. Bacteriol.">
        <title>Complete genome sequence of the hydrogenotrophic, methanogenic archaeon Methanoculleus bourgensis strain MS2T, isolated from a sewage sludge digester.</title>
        <authorList>
            <person name="Maus I."/>
            <person name="Wibberg D."/>
            <person name="Stantscheff R."/>
            <person name="Eikmeyer F.G."/>
            <person name="Seffner A."/>
            <person name="Boelter J."/>
            <person name="Szczepanowski R."/>
            <person name="Blom J."/>
            <person name="Jaenicke S."/>
            <person name="Konig H."/>
            <person name="Puhler A."/>
            <person name="Schluter A."/>
        </authorList>
    </citation>
    <scope>NUCLEOTIDE SEQUENCE [LARGE SCALE GENOMIC DNA]</scope>
    <source>
        <strain evidence="3">ATCC 43281 / DSM 3045 / OCM 15 / MS2</strain>
    </source>
</reference>
<dbReference type="SUPFAM" id="SSF81301">
    <property type="entry name" value="Nucleotidyltransferase"/>
    <property type="match status" value="1"/>
</dbReference>
<dbReference type="InterPro" id="IPR036390">
    <property type="entry name" value="WH_DNA-bd_sf"/>
</dbReference>
<dbReference type="GO" id="GO:0016779">
    <property type="term" value="F:nucleotidyltransferase activity"/>
    <property type="evidence" value="ECO:0007669"/>
    <property type="project" value="InterPro"/>
</dbReference>
<dbReference type="InterPro" id="IPR043519">
    <property type="entry name" value="NT_sf"/>
</dbReference>
<organism evidence="2 3">
    <name type="scientific">Methanoculleus bourgensis (strain ATCC 43281 / DSM 3045 / OCM 15 / MS2)</name>
    <name type="common">Methanogenium bourgense</name>
    <dbReference type="NCBI Taxonomy" id="1201294"/>
    <lineage>
        <taxon>Archaea</taxon>
        <taxon>Methanobacteriati</taxon>
        <taxon>Methanobacteriota</taxon>
        <taxon>Stenosarchaea group</taxon>
        <taxon>Methanomicrobia</taxon>
        <taxon>Methanomicrobiales</taxon>
        <taxon>Methanomicrobiaceae</taxon>
        <taxon>Methanoculleus</taxon>
    </lineage>
</organism>
<protein>
    <recommendedName>
        <fullName evidence="1">Polymerase nucleotidyl transferase domain-containing protein</fullName>
    </recommendedName>
</protein>
<dbReference type="Gene3D" id="3.30.460.10">
    <property type="entry name" value="Beta Polymerase, domain 2"/>
    <property type="match status" value="1"/>
</dbReference>
<dbReference type="Pfam" id="PF01909">
    <property type="entry name" value="NTP_transf_2"/>
    <property type="match status" value="1"/>
</dbReference>
<evidence type="ECO:0000259" key="1">
    <source>
        <dbReference type="Pfam" id="PF01909"/>
    </source>
</evidence>
<evidence type="ECO:0000313" key="3">
    <source>
        <dbReference type="Proteomes" id="UP000009007"/>
    </source>
</evidence>
<dbReference type="GeneID" id="18506891"/>
<dbReference type="STRING" id="1201294.BN140_3019"/>
<proteinExistence type="predicted"/>
<dbReference type="HOGENOM" id="CLU_094593_2_0_2"/>
<gene>
    <name evidence="2" type="ordered locus">BN140_3019</name>
</gene>
<dbReference type="CDD" id="cd05403">
    <property type="entry name" value="NT_KNTase_like"/>
    <property type="match status" value="1"/>
</dbReference>
<evidence type="ECO:0000313" key="2">
    <source>
        <dbReference type="EMBL" id="CDM26126.1"/>
    </source>
</evidence>
<keyword evidence="3" id="KW-1185">Reference proteome</keyword>
<feature type="domain" description="Polymerase nucleotidyl transferase" evidence="1">
    <location>
        <begin position="92"/>
        <end position="159"/>
    </location>
</feature>
<dbReference type="InterPro" id="IPR052548">
    <property type="entry name" value="Type_VII_TA_antitoxin"/>
</dbReference>
<dbReference type="PANTHER" id="PTHR33933">
    <property type="entry name" value="NUCLEOTIDYLTRANSFERASE"/>
    <property type="match status" value="1"/>
</dbReference>
<dbReference type="EMBL" id="HE964772">
    <property type="protein sequence ID" value="CDM26126.1"/>
    <property type="molecule type" value="Genomic_DNA"/>
</dbReference>
<dbReference type="KEGG" id="mbg:BN140_3019"/>
<sequence length="186" mass="21137">MLERIIPSKTRVKLLTLFLLNPGREIYLREAQRMTGENLNAVRRELANLEEIGLLKSTRRGNARYYAVNRAFPIYEELTAIVLKTEGAAKVIRERLDNLGEIESMFIYGSFARGEAGSGSDIDLFIVGEVDEDRLITALQETEDALGREINYVLFRKEEMERRVAGGDPFVTNVLREPKVMLIGND</sequence>